<evidence type="ECO:0000313" key="6">
    <source>
        <dbReference type="EMBL" id="KIK21513.1"/>
    </source>
</evidence>
<dbReference type="AlphaFoldDB" id="A0A0C9ZP48"/>
<dbReference type="GO" id="GO:0003887">
    <property type="term" value="F:DNA-directed DNA polymerase activity"/>
    <property type="evidence" value="ECO:0007669"/>
    <property type="project" value="TreeGrafter"/>
</dbReference>
<evidence type="ECO:0000313" key="7">
    <source>
        <dbReference type="Proteomes" id="UP000054018"/>
    </source>
</evidence>
<feature type="compositionally biased region" description="Polar residues" evidence="5">
    <location>
        <begin position="218"/>
        <end position="227"/>
    </location>
</feature>
<evidence type="ECO:0000256" key="2">
    <source>
        <dbReference type="ARBA" id="ARBA00017589"/>
    </source>
</evidence>
<dbReference type="Pfam" id="PF09507">
    <property type="entry name" value="CDC27"/>
    <property type="match status" value="1"/>
</dbReference>
<dbReference type="STRING" id="765257.A0A0C9ZP48"/>
<feature type="compositionally biased region" description="Basic and acidic residues" evidence="5">
    <location>
        <begin position="228"/>
        <end position="239"/>
    </location>
</feature>
<organism evidence="6 7">
    <name type="scientific">Pisolithus microcarpus 441</name>
    <dbReference type="NCBI Taxonomy" id="765257"/>
    <lineage>
        <taxon>Eukaryota</taxon>
        <taxon>Fungi</taxon>
        <taxon>Dikarya</taxon>
        <taxon>Basidiomycota</taxon>
        <taxon>Agaricomycotina</taxon>
        <taxon>Agaricomycetes</taxon>
        <taxon>Agaricomycetidae</taxon>
        <taxon>Boletales</taxon>
        <taxon>Sclerodermatineae</taxon>
        <taxon>Pisolithaceae</taxon>
        <taxon>Pisolithus</taxon>
    </lineage>
</organism>
<feature type="region of interest" description="Disordered" evidence="5">
    <location>
        <begin position="398"/>
        <end position="562"/>
    </location>
</feature>
<dbReference type="GO" id="GO:0006271">
    <property type="term" value="P:DNA strand elongation involved in DNA replication"/>
    <property type="evidence" value="ECO:0007669"/>
    <property type="project" value="TreeGrafter"/>
</dbReference>
<dbReference type="InterPro" id="IPR019038">
    <property type="entry name" value="POLD3"/>
</dbReference>
<feature type="compositionally biased region" description="Low complexity" evidence="5">
    <location>
        <begin position="175"/>
        <end position="186"/>
    </location>
</feature>
<dbReference type="InterPro" id="IPR041913">
    <property type="entry name" value="POLD3_sf"/>
</dbReference>
<proteinExistence type="predicted"/>
<dbReference type="Gene3D" id="3.90.1030.20">
    <property type="entry name" value="DNA polymerase delta, p66 (Cdc27) subunit, wHTH domain"/>
    <property type="match status" value="1"/>
</dbReference>
<feature type="compositionally biased region" description="Basic and acidic residues" evidence="5">
    <location>
        <begin position="205"/>
        <end position="217"/>
    </location>
</feature>
<keyword evidence="3" id="KW-0235">DNA replication</keyword>
<feature type="compositionally biased region" description="Acidic residues" evidence="5">
    <location>
        <begin position="408"/>
        <end position="419"/>
    </location>
</feature>
<keyword evidence="4" id="KW-0539">Nucleus</keyword>
<dbReference type="GO" id="GO:0006297">
    <property type="term" value="P:nucleotide-excision repair, DNA gap filling"/>
    <property type="evidence" value="ECO:0007669"/>
    <property type="project" value="TreeGrafter"/>
</dbReference>
<dbReference type="PANTHER" id="PTHR17598">
    <property type="entry name" value="DNA POLYMERASE DELTA SUBUNIT 3"/>
    <property type="match status" value="1"/>
</dbReference>
<evidence type="ECO:0000256" key="5">
    <source>
        <dbReference type="SAM" id="MobiDB-lite"/>
    </source>
</evidence>
<evidence type="ECO:0000256" key="4">
    <source>
        <dbReference type="ARBA" id="ARBA00023242"/>
    </source>
</evidence>
<dbReference type="OrthoDB" id="514823at2759"/>
<evidence type="ECO:0000256" key="1">
    <source>
        <dbReference type="ARBA" id="ARBA00004123"/>
    </source>
</evidence>
<evidence type="ECO:0000256" key="3">
    <source>
        <dbReference type="ARBA" id="ARBA00022705"/>
    </source>
</evidence>
<accession>A0A0C9ZP48</accession>
<dbReference type="PANTHER" id="PTHR17598:SF13">
    <property type="entry name" value="DNA POLYMERASE DELTA SUBUNIT 3"/>
    <property type="match status" value="1"/>
</dbReference>
<reference evidence="7" key="2">
    <citation type="submission" date="2015-01" db="EMBL/GenBank/DDBJ databases">
        <title>Evolutionary Origins and Diversification of the Mycorrhizal Mutualists.</title>
        <authorList>
            <consortium name="DOE Joint Genome Institute"/>
            <consortium name="Mycorrhizal Genomics Consortium"/>
            <person name="Kohler A."/>
            <person name="Kuo A."/>
            <person name="Nagy L.G."/>
            <person name="Floudas D."/>
            <person name="Copeland A."/>
            <person name="Barry K.W."/>
            <person name="Cichocki N."/>
            <person name="Veneault-Fourrey C."/>
            <person name="LaButti K."/>
            <person name="Lindquist E.A."/>
            <person name="Lipzen A."/>
            <person name="Lundell T."/>
            <person name="Morin E."/>
            <person name="Murat C."/>
            <person name="Riley R."/>
            <person name="Ohm R."/>
            <person name="Sun H."/>
            <person name="Tunlid A."/>
            <person name="Henrissat B."/>
            <person name="Grigoriev I.V."/>
            <person name="Hibbett D.S."/>
            <person name="Martin F."/>
        </authorList>
    </citation>
    <scope>NUCLEOTIDE SEQUENCE [LARGE SCALE GENOMIC DNA]</scope>
    <source>
        <strain evidence="7">441</strain>
    </source>
</reference>
<feature type="region of interest" description="Disordered" evidence="5">
    <location>
        <begin position="169"/>
        <end position="366"/>
    </location>
</feature>
<protein>
    <recommendedName>
        <fullName evidence="2">DNA polymerase delta subunit 3</fullName>
    </recommendedName>
</protein>
<dbReference type="HOGENOM" id="CLU_023879_0_0_1"/>
<comment type="subcellular location">
    <subcellularLocation>
        <location evidence="1">Nucleus</location>
    </subcellularLocation>
</comment>
<gene>
    <name evidence="6" type="ORF">PISMIDRAFT_29874</name>
</gene>
<feature type="compositionally biased region" description="Low complexity" evidence="5">
    <location>
        <begin position="278"/>
        <end position="294"/>
    </location>
</feature>
<name>A0A0C9ZP48_9AGAM</name>
<dbReference type="EMBL" id="KN833751">
    <property type="protein sequence ID" value="KIK21513.1"/>
    <property type="molecule type" value="Genomic_DNA"/>
</dbReference>
<reference evidence="6 7" key="1">
    <citation type="submission" date="2014-04" db="EMBL/GenBank/DDBJ databases">
        <authorList>
            <consortium name="DOE Joint Genome Institute"/>
            <person name="Kuo A."/>
            <person name="Kohler A."/>
            <person name="Costa M.D."/>
            <person name="Nagy L.G."/>
            <person name="Floudas D."/>
            <person name="Copeland A."/>
            <person name="Barry K.W."/>
            <person name="Cichocki N."/>
            <person name="Veneault-Fourrey C."/>
            <person name="LaButti K."/>
            <person name="Lindquist E.A."/>
            <person name="Lipzen A."/>
            <person name="Lundell T."/>
            <person name="Morin E."/>
            <person name="Murat C."/>
            <person name="Sun H."/>
            <person name="Tunlid A."/>
            <person name="Henrissat B."/>
            <person name="Grigoriev I.V."/>
            <person name="Hibbett D.S."/>
            <person name="Martin F."/>
            <person name="Nordberg H.P."/>
            <person name="Cantor M.N."/>
            <person name="Hua S.X."/>
        </authorList>
    </citation>
    <scope>NUCLEOTIDE SEQUENCE [LARGE SCALE GENOMIC DNA]</scope>
    <source>
        <strain evidence="6 7">441</strain>
    </source>
</reference>
<sequence length="562" mass="61299">MTTQAAQDYLTKEVFIRKSVVTFRSLSRELAIHVNDAKNELKAFYEASTYTDTPAAPTYLVSGEVTSKKGAPSNTPDDYDMDLDFDDENGPDVVYITKIVLVDADTLDETMAQFSRIFSVHVYSLSPSKLKDADLVCACNVNAQKVDASRGPESFLIVGKIRGAHVEMRTGSGKASAPASAFASSSKTTLEETKLQPSKSVPQVKSERPTIKERASLDSRQSSTAKESMQKMEIEEKPKLSGKLDWSNSKSKEKEKAKDKGNAENNSASKPPFANRTSSPPSKSSRSNQSSSRSEVNKAKTDSTGSSLAPQRGVKRKSQIPIDSGEEQEVLKPSKPTAPSTSAKVKNGVVLSSDDDQEEDAPVFGRRRLKVKNGAMSDSEMSLKAMMDIDDDQVVRGSRISKVPPQPDVEEDTEIEIEEAREATVPPVSSDADNMDTDDEPIVKPKKRAPKKVVPVGRNGLKKKRVIKSRTTTDAKGYMQTEDYSSYESVEEGDVQVEQTTKSKGKGRKSNNEQPKTEEPSAENRSAKSKPKVVPKAAPKSKGGAVKRGSLLNFFGPDKDKK</sequence>
<keyword evidence="7" id="KW-1185">Reference proteome</keyword>
<feature type="compositionally biased region" description="Basic and acidic residues" evidence="5">
    <location>
        <begin position="250"/>
        <end position="262"/>
    </location>
</feature>
<dbReference type="GO" id="GO:0043625">
    <property type="term" value="C:delta DNA polymerase complex"/>
    <property type="evidence" value="ECO:0007669"/>
    <property type="project" value="InterPro"/>
</dbReference>
<dbReference type="GO" id="GO:1904161">
    <property type="term" value="P:DNA synthesis involved in UV-damage excision repair"/>
    <property type="evidence" value="ECO:0007669"/>
    <property type="project" value="TreeGrafter"/>
</dbReference>
<dbReference type="Proteomes" id="UP000054018">
    <property type="component" value="Unassembled WGS sequence"/>
</dbReference>